<evidence type="ECO:0000313" key="2">
    <source>
        <dbReference type="Proteomes" id="UP000518752"/>
    </source>
</evidence>
<proteinExistence type="predicted"/>
<keyword evidence="2" id="KW-1185">Reference proteome</keyword>
<accession>A0A8H5HQF9</accession>
<sequence>MPSSTPFPAEIYDSIIDELASSKDTLSACSLVHSSWAPRSRTHMFRNIAFKVEAPERNHPPLDSRTTAFQQHVASNRTVASYARSLVLTLTDKENIATQIPQASHLHNLLSLTLKCSHLTIHSANDSVLTRLLSFIRHNSHLEHISLQSVIIDPSGFEVFLACIAIRTREIQSLYLHDIWAPDWINDAWGRWRARRTEFNTNYRSRSLARLCISYCEDGVIPALIRTFDVYRLEKLALLSLGWDSCTTMLSATLQAESLAHLTIEISENRQISSHDTREDHVFYRLTSIPTLQLMLRKFQDAPTVLHKLYRSALQRPPRLQKLHLQFRRYPSGFDTNLDRALNELFSLMPFLRVSIGFDIQEGSIRSTCSAGGIISSPGEISALFPLMNQRGSLRFRSLDSWWTSAESRKSD</sequence>
<gene>
    <name evidence="1" type="ORF">D9757_006571</name>
</gene>
<organism evidence="1 2">
    <name type="scientific">Collybiopsis confluens</name>
    <dbReference type="NCBI Taxonomy" id="2823264"/>
    <lineage>
        <taxon>Eukaryota</taxon>
        <taxon>Fungi</taxon>
        <taxon>Dikarya</taxon>
        <taxon>Basidiomycota</taxon>
        <taxon>Agaricomycotina</taxon>
        <taxon>Agaricomycetes</taxon>
        <taxon>Agaricomycetidae</taxon>
        <taxon>Agaricales</taxon>
        <taxon>Marasmiineae</taxon>
        <taxon>Omphalotaceae</taxon>
        <taxon>Collybiopsis</taxon>
    </lineage>
</organism>
<dbReference type="InterPro" id="IPR032675">
    <property type="entry name" value="LRR_dom_sf"/>
</dbReference>
<name>A0A8H5HQF9_9AGAR</name>
<dbReference type="AlphaFoldDB" id="A0A8H5HQF9"/>
<dbReference type="Gene3D" id="3.80.10.10">
    <property type="entry name" value="Ribonuclease Inhibitor"/>
    <property type="match status" value="1"/>
</dbReference>
<comment type="caution">
    <text evidence="1">The sequence shown here is derived from an EMBL/GenBank/DDBJ whole genome shotgun (WGS) entry which is preliminary data.</text>
</comment>
<protein>
    <submittedName>
        <fullName evidence="1">Uncharacterized protein</fullName>
    </submittedName>
</protein>
<dbReference type="Proteomes" id="UP000518752">
    <property type="component" value="Unassembled WGS sequence"/>
</dbReference>
<dbReference type="OrthoDB" id="2745898at2759"/>
<reference evidence="1 2" key="1">
    <citation type="journal article" date="2020" name="ISME J.">
        <title>Uncovering the hidden diversity of litter-decomposition mechanisms in mushroom-forming fungi.</title>
        <authorList>
            <person name="Floudas D."/>
            <person name="Bentzer J."/>
            <person name="Ahren D."/>
            <person name="Johansson T."/>
            <person name="Persson P."/>
            <person name="Tunlid A."/>
        </authorList>
    </citation>
    <scope>NUCLEOTIDE SEQUENCE [LARGE SCALE GENOMIC DNA]</scope>
    <source>
        <strain evidence="1 2">CBS 406.79</strain>
    </source>
</reference>
<evidence type="ECO:0000313" key="1">
    <source>
        <dbReference type="EMBL" id="KAF5387558.1"/>
    </source>
</evidence>
<dbReference type="SUPFAM" id="SSF52047">
    <property type="entry name" value="RNI-like"/>
    <property type="match status" value="1"/>
</dbReference>
<dbReference type="EMBL" id="JAACJN010000031">
    <property type="protein sequence ID" value="KAF5387558.1"/>
    <property type="molecule type" value="Genomic_DNA"/>
</dbReference>